<gene>
    <name evidence="2" type="ORF">DSL64_08575</name>
</gene>
<comment type="caution">
    <text evidence="2">The sequence shown here is derived from an EMBL/GenBank/DDBJ whole genome shotgun (WGS) entry which is preliminary data.</text>
</comment>
<protein>
    <recommendedName>
        <fullName evidence="1">PIN domain-containing protein</fullName>
    </recommendedName>
</protein>
<dbReference type="InterPro" id="IPR029060">
    <property type="entry name" value="PIN-like_dom_sf"/>
</dbReference>
<dbReference type="SUPFAM" id="SSF88723">
    <property type="entry name" value="PIN domain-like"/>
    <property type="match status" value="1"/>
</dbReference>
<dbReference type="EMBL" id="QNUL01000005">
    <property type="protein sequence ID" value="REA62541.1"/>
    <property type="molecule type" value="Genomic_DNA"/>
</dbReference>
<dbReference type="OrthoDB" id="9798990at2"/>
<keyword evidence="3" id="KW-1185">Reference proteome</keyword>
<reference evidence="2 3" key="1">
    <citation type="submission" date="2018-07" db="EMBL/GenBank/DDBJ databases">
        <title>Dyadobacter roseus sp. nov., isolated from rose rhizosphere soil.</title>
        <authorList>
            <person name="Chen L."/>
        </authorList>
    </citation>
    <scope>NUCLEOTIDE SEQUENCE [LARGE SCALE GENOMIC DNA]</scope>
    <source>
        <strain evidence="2 3">RS19</strain>
    </source>
</reference>
<dbReference type="InterPro" id="IPR002716">
    <property type="entry name" value="PIN_dom"/>
</dbReference>
<evidence type="ECO:0000259" key="1">
    <source>
        <dbReference type="Pfam" id="PF01850"/>
    </source>
</evidence>
<evidence type="ECO:0000313" key="3">
    <source>
        <dbReference type="Proteomes" id="UP000256373"/>
    </source>
</evidence>
<organism evidence="2 3">
    <name type="scientific">Dyadobacter luteus</name>
    <dbReference type="NCBI Taxonomy" id="2259619"/>
    <lineage>
        <taxon>Bacteria</taxon>
        <taxon>Pseudomonadati</taxon>
        <taxon>Bacteroidota</taxon>
        <taxon>Cytophagia</taxon>
        <taxon>Cytophagales</taxon>
        <taxon>Spirosomataceae</taxon>
        <taxon>Dyadobacter</taxon>
    </lineage>
</organism>
<name>A0A3D8YDL3_9BACT</name>
<sequence length="68" mass="8173">MREIERIGLHLLPISPNHLEFYDLIPLHDDHRDPFDRLIIAIAYFEKFTILSVDEKFSKYSKFVKVIQ</sequence>
<feature type="domain" description="PIN" evidence="1">
    <location>
        <begin position="6"/>
        <end position="61"/>
    </location>
</feature>
<evidence type="ECO:0000313" key="2">
    <source>
        <dbReference type="EMBL" id="REA62541.1"/>
    </source>
</evidence>
<dbReference type="AlphaFoldDB" id="A0A3D8YDL3"/>
<dbReference type="Proteomes" id="UP000256373">
    <property type="component" value="Unassembled WGS sequence"/>
</dbReference>
<dbReference type="Pfam" id="PF01850">
    <property type="entry name" value="PIN"/>
    <property type="match status" value="1"/>
</dbReference>
<accession>A0A3D8YDL3</accession>
<proteinExistence type="predicted"/>
<dbReference type="RefSeq" id="WP_115830572.1">
    <property type="nucleotide sequence ID" value="NZ_QNUL01000005.1"/>
</dbReference>